<keyword evidence="2" id="KW-1185">Reference proteome</keyword>
<dbReference type="RefSeq" id="WP_203760772.1">
    <property type="nucleotide sequence ID" value="NZ_BAAABO010000006.1"/>
</dbReference>
<dbReference type="Gene3D" id="3.30.565.10">
    <property type="entry name" value="Histidine kinase-like ATPase, C-terminal domain"/>
    <property type="match status" value="1"/>
</dbReference>
<evidence type="ECO:0000313" key="1">
    <source>
        <dbReference type="EMBL" id="GID72844.1"/>
    </source>
</evidence>
<dbReference type="InterPro" id="IPR036513">
    <property type="entry name" value="STAS_dom_sf"/>
</dbReference>
<reference evidence="1 2" key="1">
    <citation type="submission" date="2021-01" db="EMBL/GenBank/DDBJ databases">
        <title>Whole genome shotgun sequence of Actinoplanes deccanensis NBRC 13994.</title>
        <authorList>
            <person name="Komaki H."/>
            <person name="Tamura T."/>
        </authorList>
    </citation>
    <scope>NUCLEOTIDE SEQUENCE [LARGE SCALE GENOMIC DNA]</scope>
    <source>
        <strain evidence="1 2">NBRC 13994</strain>
    </source>
</reference>
<dbReference type="Proteomes" id="UP000609879">
    <property type="component" value="Unassembled WGS sequence"/>
</dbReference>
<comment type="caution">
    <text evidence="1">The sequence shown here is derived from an EMBL/GenBank/DDBJ whole genome shotgun (WGS) entry which is preliminary data.</text>
</comment>
<dbReference type="CDD" id="cd16936">
    <property type="entry name" value="HATPase_RsbW-like"/>
    <property type="match status" value="1"/>
</dbReference>
<dbReference type="PANTHER" id="PTHR35526">
    <property type="entry name" value="ANTI-SIGMA-F FACTOR RSBW-RELATED"/>
    <property type="match status" value="1"/>
</dbReference>
<proteinExistence type="predicted"/>
<dbReference type="EMBL" id="BOMI01000021">
    <property type="protein sequence ID" value="GID72844.1"/>
    <property type="molecule type" value="Genomic_DNA"/>
</dbReference>
<dbReference type="PANTHER" id="PTHR35526:SF3">
    <property type="entry name" value="ANTI-SIGMA-F FACTOR RSBW"/>
    <property type="match status" value="1"/>
</dbReference>
<organism evidence="1 2">
    <name type="scientific">Paractinoplanes deccanensis</name>
    <dbReference type="NCBI Taxonomy" id="113561"/>
    <lineage>
        <taxon>Bacteria</taxon>
        <taxon>Bacillati</taxon>
        <taxon>Actinomycetota</taxon>
        <taxon>Actinomycetes</taxon>
        <taxon>Micromonosporales</taxon>
        <taxon>Micromonosporaceae</taxon>
        <taxon>Paractinoplanes</taxon>
    </lineage>
</organism>
<protein>
    <recommendedName>
        <fullName evidence="3">STAS domain-containing protein</fullName>
    </recommendedName>
</protein>
<name>A0ABQ3XYL4_9ACTN</name>
<dbReference type="SUPFAM" id="SSF55874">
    <property type="entry name" value="ATPase domain of HSP90 chaperone/DNA topoisomerase II/histidine kinase"/>
    <property type="match status" value="1"/>
</dbReference>
<accession>A0ABQ3XYL4</accession>
<dbReference type="InterPro" id="IPR036890">
    <property type="entry name" value="HATPase_C_sf"/>
</dbReference>
<gene>
    <name evidence="1" type="ORF">Ade02nite_14850</name>
</gene>
<evidence type="ECO:0000313" key="2">
    <source>
        <dbReference type="Proteomes" id="UP000609879"/>
    </source>
</evidence>
<evidence type="ECO:0008006" key="3">
    <source>
        <dbReference type="Google" id="ProtNLM"/>
    </source>
</evidence>
<dbReference type="InterPro" id="IPR050267">
    <property type="entry name" value="Anti-sigma-factor_SerPK"/>
</dbReference>
<dbReference type="Gene3D" id="3.30.750.24">
    <property type="entry name" value="STAS domain"/>
    <property type="match status" value="1"/>
</dbReference>
<sequence>MKTATHRDLGTGVTTVRLIGELSRENLPAVHTAVVKAAAECPAAVLVDLTSLHWASTGHPAVFATATHQARVHWSVPVLLCGAEPWLVRGLAAYRSFVALYEDRLQALTALRAYVPRWMRRHLGPVLGSAAEAREMLGEACLMWDVGHLADNARLVASELASNAILHARTEFDITASFTGQFVRIAVRDGCHAMPRVVEAAPGSSIIRAGSGRGMRLVTAASTHWGATRLRDGKIVWALIKAARSSPG</sequence>